<sequence length="1015" mass="109413">MKKLNLLAISIKTALFAGAFTASGFATAAEEDSVEQVERIEVTGSRITRAELEPTQPITVVDADFIKNRGFTNAADAVLDIPGVARGLTPTTAGEEGNSQALGQRTINLYGLGSQRTLTLINGSRFVSSVSPLGGGASGLQVDTNNIPMALIDRVDVVKAGGAAIYGADAVAGVVNYILKKDYEGAEFAADYKTVGDTGADEKSVRALFGANIGQGKGNVVFALEYNETDTIKTKDVASLADSVSSYTPVGDDVVLNPDGTQNKGQVKAIRNGRAGILSFSGLVSPGPLAITNRGLGAWNDGQFWQFDPAGNGGLVNYNPGNPTGNAVWASGGDGLDLAATTNAQVGSERYNLTAITNYELAENLNLNITAFSNRSDSSFSGYQASKYSSGAFGDTSAALKFNTSHPYLTQSSRDILEGYLGGQGDFYLHKGWVNLGVREIINEAVTNSIKVGLDGSFELLNDEWTWNVSYQKGASSVYNKGSSVSDHRFFAAMDVGINPNTNQLDCKFNYEPNYDDNLKANGFGLKGIESVLGKPGSCSPLNPFGDASEAAISYVNYNTTGKTKIEQDVFQAVMSGSLFELPAGNFETAFGYERRTEFGGYYSGGTGVLTGNADSSTEGEYVTEDVFAEIYLPIISSDMNIPLVNSLSLEASFRQIDNSRSGKDDVWAVGVNFRPTDDLVIKANVSETVRAPSVSELFQPVLEGTSFASDPCDQKHIGKGPSPDVRKANCAAQGIPGDFVGLAENASRSGFSGGNDLLKNEQAKTSNVGILYSPNWAKGLYLSVDWVKIDISDAIVSFELQDVMEACYDSTEFPNKFCSNFSREANFQLPANDAYRVGYVNAALRQFEAYEYSAQYVNELRNYPLAGSLLTDVPGELSFTLRAMNQKKNATSNTGFDFTDTTGQFNNPDWRSDFSIRYSLDDLHVFTDFDYQGRGVRNIDSKNDNDYLDLDGNPYSEIPSYTTFNMGAVYDLTDSISLRAKIDNVSDWQPKGLHRVVNRWMFGRSYSLGITVKL</sequence>
<keyword evidence="3" id="KW-0998">Cell outer membrane</keyword>
<keyword evidence="8" id="KW-0675">Receptor</keyword>
<dbReference type="InterPro" id="IPR000531">
    <property type="entry name" value="Beta-barrel_TonB"/>
</dbReference>
<evidence type="ECO:0000256" key="3">
    <source>
        <dbReference type="ARBA" id="ARBA00023237"/>
    </source>
</evidence>
<accession>A4C7T0</accession>
<gene>
    <name evidence="8" type="ORF">PTD2_06374</name>
</gene>
<dbReference type="Pfam" id="PF07715">
    <property type="entry name" value="Plug"/>
    <property type="match status" value="1"/>
</dbReference>
<dbReference type="Pfam" id="PF00593">
    <property type="entry name" value="TonB_dep_Rec_b-barrel"/>
    <property type="match status" value="1"/>
</dbReference>
<evidence type="ECO:0000256" key="2">
    <source>
        <dbReference type="ARBA" id="ARBA00023136"/>
    </source>
</evidence>
<keyword evidence="5" id="KW-0732">Signal</keyword>
<dbReference type="STRING" id="87626.PTD2_06374"/>
<dbReference type="eggNOG" id="COG1629">
    <property type="taxonomic scope" value="Bacteria"/>
</dbReference>
<dbReference type="AlphaFoldDB" id="A4C7T0"/>
<evidence type="ECO:0000256" key="5">
    <source>
        <dbReference type="SAM" id="SignalP"/>
    </source>
</evidence>
<dbReference type="EMBL" id="AAOH01000003">
    <property type="protein sequence ID" value="EAR28645.1"/>
    <property type="molecule type" value="Genomic_DNA"/>
</dbReference>
<evidence type="ECO:0000313" key="9">
    <source>
        <dbReference type="Proteomes" id="UP000006201"/>
    </source>
</evidence>
<comment type="subcellular location">
    <subcellularLocation>
        <location evidence="1 4">Cell outer membrane</location>
    </subcellularLocation>
</comment>
<evidence type="ECO:0000259" key="6">
    <source>
        <dbReference type="Pfam" id="PF00593"/>
    </source>
</evidence>
<feature type="domain" description="TonB-dependent receptor plug" evidence="7">
    <location>
        <begin position="53"/>
        <end position="174"/>
    </location>
</feature>
<keyword evidence="4" id="KW-0798">TonB box</keyword>
<evidence type="ECO:0000259" key="7">
    <source>
        <dbReference type="Pfam" id="PF07715"/>
    </source>
</evidence>
<keyword evidence="2 4" id="KW-0472">Membrane</keyword>
<dbReference type="GO" id="GO:0009279">
    <property type="term" value="C:cell outer membrane"/>
    <property type="evidence" value="ECO:0007669"/>
    <property type="project" value="UniProtKB-SubCell"/>
</dbReference>
<evidence type="ECO:0000256" key="1">
    <source>
        <dbReference type="ARBA" id="ARBA00004442"/>
    </source>
</evidence>
<evidence type="ECO:0000313" key="8">
    <source>
        <dbReference type="EMBL" id="EAR28645.1"/>
    </source>
</evidence>
<proteinExistence type="inferred from homology"/>
<feature type="chain" id="PRO_5002667061" evidence="5">
    <location>
        <begin position="29"/>
        <end position="1015"/>
    </location>
</feature>
<organism evidence="8 9">
    <name type="scientific">Pseudoalteromonas tunicata D2</name>
    <dbReference type="NCBI Taxonomy" id="87626"/>
    <lineage>
        <taxon>Bacteria</taxon>
        <taxon>Pseudomonadati</taxon>
        <taxon>Pseudomonadota</taxon>
        <taxon>Gammaproteobacteria</taxon>
        <taxon>Alteromonadales</taxon>
        <taxon>Pseudoalteromonadaceae</taxon>
        <taxon>Pseudoalteromonas</taxon>
    </lineage>
</organism>
<protein>
    <submittedName>
        <fullName evidence="8">TonB-dependent receptor</fullName>
    </submittedName>
</protein>
<dbReference type="SUPFAM" id="SSF56935">
    <property type="entry name" value="Porins"/>
    <property type="match status" value="1"/>
</dbReference>
<dbReference type="Proteomes" id="UP000006201">
    <property type="component" value="Unassembled WGS sequence"/>
</dbReference>
<reference evidence="8 9" key="1">
    <citation type="submission" date="2006-02" db="EMBL/GenBank/DDBJ databases">
        <authorList>
            <person name="Moran M.A."/>
            <person name="Kjelleberg S."/>
            <person name="Egan S."/>
            <person name="Saunders N."/>
            <person name="Thomas T."/>
            <person name="Ferriera S."/>
            <person name="Johnson J."/>
            <person name="Kravitz S."/>
            <person name="Halpern A."/>
            <person name="Remington K."/>
            <person name="Beeson K."/>
            <person name="Tran B."/>
            <person name="Rogers Y.-H."/>
            <person name="Friedman R."/>
            <person name="Venter J.C."/>
        </authorList>
    </citation>
    <scope>NUCLEOTIDE SEQUENCE [LARGE SCALE GENOMIC DNA]</scope>
    <source>
        <strain evidence="8 9">D2</strain>
    </source>
</reference>
<dbReference type="PANTHER" id="PTHR47234:SF2">
    <property type="entry name" value="TONB-DEPENDENT RECEPTOR"/>
    <property type="match status" value="1"/>
</dbReference>
<feature type="signal peptide" evidence="5">
    <location>
        <begin position="1"/>
        <end position="28"/>
    </location>
</feature>
<dbReference type="InterPro" id="IPR012910">
    <property type="entry name" value="Plug_dom"/>
</dbReference>
<dbReference type="Gene3D" id="2.40.170.20">
    <property type="entry name" value="TonB-dependent receptor, beta-barrel domain"/>
    <property type="match status" value="1"/>
</dbReference>
<dbReference type="HOGENOM" id="CLU_010745_0_0_6"/>
<dbReference type="InterPro" id="IPR037066">
    <property type="entry name" value="Plug_dom_sf"/>
</dbReference>
<evidence type="ECO:0000256" key="4">
    <source>
        <dbReference type="RuleBase" id="RU003357"/>
    </source>
</evidence>
<dbReference type="Gene3D" id="2.170.130.10">
    <property type="entry name" value="TonB-dependent receptor, plug domain"/>
    <property type="match status" value="1"/>
</dbReference>
<dbReference type="PANTHER" id="PTHR47234">
    <property type="match status" value="1"/>
</dbReference>
<keyword evidence="9" id="KW-1185">Reference proteome</keyword>
<name>A4C7T0_9GAMM</name>
<comment type="caution">
    <text evidence="8">The sequence shown here is derived from an EMBL/GenBank/DDBJ whole genome shotgun (WGS) entry which is preliminary data.</text>
</comment>
<dbReference type="InterPro" id="IPR036942">
    <property type="entry name" value="Beta-barrel_TonB_sf"/>
</dbReference>
<feature type="domain" description="TonB-dependent receptor-like beta-barrel" evidence="6">
    <location>
        <begin position="465"/>
        <end position="986"/>
    </location>
</feature>
<comment type="similarity">
    <text evidence="4">Belongs to the TonB-dependent receptor family.</text>
</comment>